<keyword evidence="2" id="KW-1185">Reference proteome</keyword>
<gene>
    <name evidence="1" type="ORF">RJ639_044987</name>
</gene>
<name>A0AA89B1Y6_9ASTE</name>
<proteinExistence type="predicted"/>
<dbReference type="PANTHER" id="PTHR33052">
    <property type="entry name" value="DUF4228 DOMAIN PROTEIN-RELATED"/>
    <property type="match status" value="1"/>
</dbReference>
<accession>A0AA89B1Y6</accession>
<protein>
    <submittedName>
        <fullName evidence="1">Uncharacterized protein</fullName>
    </submittedName>
</protein>
<comment type="caution">
    <text evidence="1">The sequence shown here is derived from an EMBL/GenBank/DDBJ whole genome shotgun (WGS) entry which is preliminary data.</text>
</comment>
<organism evidence="1 2">
    <name type="scientific">Escallonia herrerae</name>
    <dbReference type="NCBI Taxonomy" id="1293975"/>
    <lineage>
        <taxon>Eukaryota</taxon>
        <taxon>Viridiplantae</taxon>
        <taxon>Streptophyta</taxon>
        <taxon>Embryophyta</taxon>
        <taxon>Tracheophyta</taxon>
        <taxon>Spermatophyta</taxon>
        <taxon>Magnoliopsida</taxon>
        <taxon>eudicotyledons</taxon>
        <taxon>Gunneridae</taxon>
        <taxon>Pentapetalae</taxon>
        <taxon>asterids</taxon>
        <taxon>campanulids</taxon>
        <taxon>Escalloniales</taxon>
        <taxon>Escalloniaceae</taxon>
        <taxon>Escallonia</taxon>
    </lineage>
</organism>
<dbReference type="Proteomes" id="UP001188597">
    <property type="component" value="Unassembled WGS sequence"/>
</dbReference>
<dbReference type="EMBL" id="JAVXUP010000682">
    <property type="protein sequence ID" value="KAK3022993.1"/>
    <property type="molecule type" value="Genomic_DNA"/>
</dbReference>
<reference evidence="1" key="1">
    <citation type="submission" date="2022-12" db="EMBL/GenBank/DDBJ databases">
        <title>Draft genome assemblies for two species of Escallonia (Escalloniales).</title>
        <authorList>
            <person name="Chanderbali A."/>
            <person name="Dervinis C."/>
            <person name="Anghel I."/>
            <person name="Soltis D."/>
            <person name="Soltis P."/>
            <person name="Zapata F."/>
        </authorList>
    </citation>
    <scope>NUCLEOTIDE SEQUENCE</scope>
    <source>
        <strain evidence="1">UCBG64.0493</strain>
        <tissue evidence="1">Leaf</tissue>
    </source>
</reference>
<dbReference type="Pfam" id="PF14009">
    <property type="entry name" value="PADRE"/>
    <property type="match status" value="1"/>
</dbReference>
<evidence type="ECO:0000313" key="2">
    <source>
        <dbReference type="Proteomes" id="UP001188597"/>
    </source>
</evidence>
<evidence type="ECO:0000313" key="1">
    <source>
        <dbReference type="EMBL" id="KAK3022993.1"/>
    </source>
</evidence>
<dbReference type="InterPro" id="IPR025322">
    <property type="entry name" value="PADRE_dom"/>
</dbReference>
<dbReference type="AlphaFoldDB" id="A0AA89B1Y6"/>
<sequence length="142" mass="15190">MGICASSRMTIGKLGGDMNWTSTAKVIRLDGKLQEFRHPIKAGHILSDNPNSFLCSSEAMHVDSPVPRLLADEDLQLGQMYFLLPTSMSPASLSLPDLCSLAIKASTALSNAGLRNAKKPLLEQTVSVLGAAGHQRSLRKSS</sequence>